<dbReference type="Proteomes" id="UP000553343">
    <property type="component" value="Unassembled WGS sequence"/>
</dbReference>
<dbReference type="SUPFAM" id="SSF47598">
    <property type="entry name" value="Ribbon-helix-helix"/>
    <property type="match status" value="1"/>
</dbReference>
<proteinExistence type="predicted"/>
<dbReference type="GO" id="GO:0006355">
    <property type="term" value="P:regulation of DNA-templated transcription"/>
    <property type="evidence" value="ECO:0007669"/>
    <property type="project" value="InterPro"/>
</dbReference>
<accession>A0A850T6B8</accession>
<organism evidence="1 2">
    <name type="scientific">Desulfobacter latus</name>
    <dbReference type="NCBI Taxonomy" id="2292"/>
    <lineage>
        <taxon>Bacteria</taxon>
        <taxon>Pseudomonadati</taxon>
        <taxon>Thermodesulfobacteriota</taxon>
        <taxon>Desulfobacteria</taxon>
        <taxon>Desulfobacterales</taxon>
        <taxon>Desulfobacteraceae</taxon>
        <taxon>Desulfobacter</taxon>
    </lineage>
</organism>
<sequence>MGSTLTLRLPKSLHNSLKQQAKADGVSINQFLVTAAAEKLSALMTHDYLEREAEKGSREDFLRVLKNVPHVEPESYDKL</sequence>
<dbReference type="NCBIfam" id="NF041551">
    <property type="entry name" value="YlcI_YnfO_N"/>
    <property type="match status" value="1"/>
</dbReference>
<dbReference type="AlphaFoldDB" id="A0A850T6B8"/>
<dbReference type="Pfam" id="PF05534">
    <property type="entry name" value="HicB"/>
    <property type="match status" value="1"/>
</dbReference>
<protein>
    <submittedName>
        <fullName evidence="1">Toxin-antitoxin system HicB family antitoxin</fullName>
    </submittedName>
</protein>
<dbReference type="Gene3D" id="1.10.1220.10">
    <property type="entry name" value="Met repressor-like"/>
    <property type="match status" value="1"/>
</dbReference>
<dbReference type="InterPro" id="IPR008651">
    <property type="entry name" value="Uncharacterised_HicB"/>
</dbReference>
<evidence type="ECO:0000313" key="2">
    <source>
        <dbReference type="Proteomes" id="UP000553343"/>
    </source>
</evidence>
<name>A0A850T6B8_9BACT</name>
<dbReference type="InterPro" id="IPR010985">
    <property type="entry name" value="Ribbon_hlx_hlx"/>
</dbReference>
<reference evidence="1 2" key="1">
    <citation type="submission" date="2020-06" db="EMBL/GenBank/DDBJ databases">
        <title>High-quality draft genome of sulfate reducer Desulfobacter latus type strain AcrS2 isolated from marine sediment.</title>
        <authorList>
            <person name="Hoppe M."/>
            <person name="Larsen C.K."/>
            <person name="Marshall I.P.G."/>
            <person name="Schramm A."/>
            <person name="Marietou A.G."/>
        </authorList>
    </citation>
    <scope>NUCLEOTIDE SEQUENCE [LARGE SCALE GENOMIC DNA]</scope>
    <source>
        <strain evidence="1 2">AcRS2</strain>
    </source>
</reference>
<dbReference type="EMBL" id="JACADJ010000093">
    <property type="protein sequence ID" value="NWH06641.1"/>
    <property type="molecule type" value="Genomic_DNA"/>
</dbReference>
<keyword evidence="2" id="KW-1185">Reference proteome</keyword>
<comment type="caution">
    <text evidence="1">The sequence shown here is derived from an EMBL/GenBank/DDBJ whole genome shotgun (WGS) entry which is preliminary data.</text>
</comment>
<evidence type="ECO:0000313" key="1">
    <source>
        <dbReference type="EMBL" id="NWH06641.1"/>
    </source>
</evidence>
<dbReference type="InterPro" id="IPR013321">
    <property type="entry name" value="Arc_rbn_hlx_hlx"/>
</dbReference>
<gene>
    <name evidence="1" type="ORF">HXW94_16900</name>
</gene>
<dbReference type="RefSeq" id="WP_178368097.1">
    <property type="nucleotide sequence ID" value="NZ_JACADJ010000093.1"/>
</dbReference>